<accession>A0ABX6LW07</accession>
<sequence length="121" mass="13716">MQKINAISSILLKRLKRIRLIDGEVWTGENGFNSGNLVLNLLMYGGVYIVAYAKALEVATGVSIGKMHPISNPVIQKRILTKLQKGCWILPEYQKNYNCVYDIPKKASNYVKIVFSLFFFS</sequence>
<evidence type="ECO:0000313" key="2">
    <source>
        <dbReference type="Proteomes" id="UP000501048"/>
    </source>
</evidence>
<evidence type="ECO:0000313" key="1">
    <source>
        <dbReference type="EMBL" id="QJC95951.1"/>
    </source>
</evidence>
<keyword evidence="2" id="KW-1185">Reference proteome</keyword>
<organism evidence="1 2">
    <name type="scientific">Bacillus mojavensis</name>
    <dbReference type="NCBI Taxonomy" id="72360"/>
    <lineage>
        <taxon>Bacteria</taxon>
        <taxon>Bacillati</taxon>
        <taxon>Bacillota</taxon>
        <taxon>Bacilli</taxon>
        <taxon>Bacillales</taxon>
        <taxon>Bacillaceae</taxon>
        <taxon>Bacillus</taxon>
    </lineage>
</organism>
<dbReference type="Proteomes" id="UP000501048">
    <property type="component" value="Chromosome"/>
</dbReference>
<protein>
    <submittedName>
        <fullName evidence="1">Manganese catalase</fullName>
    </submittedName>
</protein>
<reference evidence="1 2" key="1">
    <citation type="submission" date="2020-04" db="EMBL/GenBank/DDBJ databases">
        <title>Plant growth promoting and environmental Bacillus: genomic and epigenetic comparison.</title>
        <authorList>
            <person name="Reva O.N."/>
            <person name="Lutz S."/>
            <person name="Ahrens C.H."/>
        </authorList>
    </citation>
    <scope>NUCLEOTIDE SEQUENCE [LARGE SCALE GENOMIC DNA]</scope>
    <source>
        <strain evidence="1 2">UCMB5075</strain>
    </source>
</reference>
<name>A0ABX6LW07_BACMO</name>
<dbReference type="EMBL" id="CP051464">
    <property type="protein sequence ID" value="QJC95951.1"/>
    <property type="molecule type" value="Genomic_DNA"/>
</dbReference>
<proteinExistence type="predicted"/>
<gene>
    <name evidence="1" type="ORF">HC660_14750</name>
</gene>